<dbReference type="PANTHER" id="PTHR33885:SF3">
    <property type="entry name" value="PHAGE SHOCK PROTEIN C"/>
    <property type="match status" value="1"/>
</dbReference>
<keyword evidence="5 6" id="KW-0472">Membrane</keyword>
<protein>
    <submittedName>
        <fullName evidence="8">PspC domain-containing protein</fullName>
    </submittedName>
</protein>
<dbReference type="RefSeq" id="WP_103662372.1">
    <property type="nucleotide sequence ID" value="NZ_ML136884.1"/>
</dbReference>
<evidence type="ECO:0000313" key="9">
    <source>
        <dbReference type="Proteomes" id="UP000288291"/>
    </source>
</evidence>
<feature type="transmembrane region" description="Helical" evidence="6">
    <location>
        <begin position="33"/>
        <end position="58"/>
    </location>
</feature>
<keyword evidence="4 6" id="KW-1133">Transmembrane helix</keyword>
<keyword evidence="9" id="KW-1185">Reference proteome</keyword>
<name>A0A437SUI4_9LACO</name>
<comment type="subcellular location">
    <subcellularLocation>
        <location evidence="1">Cell membrane</location>
        <topology evidence="1">Single-pass membrane protein</topology>
    </subcellularLocation>
</comment>
<dbReference type="AlphaFoldDB" id="A0A437SUI4"/>
<evidence type="ECO:0000256" key="3">
    <source>
        <dbReference type="ARBA" id="ARBA00022692"/>
    </source>
</evidence>
<comment type="caution">
    <text evidence="8">The sequence shown here is derived from an EMBL/GenBank/DDBJ whole genome shotgun (WGS) entry which is preliminary data.</text>
</comment>
<dbReference type="InterPro" id="IPR052027">
    <property type="entry name" value="PspC"/>
</dbReference>
<evidence type="ECO:0000259" key="7">
    <source>
        <dbReference type="Pfam" id="PF04024"/>
    </source>
</evidence>
<evidence type="ECO:0000256" key="2">
    <source>
        <dbReference type="ARBA" id="ARBA00022475"/>
    </source>
</evidence>
<dbReference type="Proteomes" id="UP000288291">
    <property type="component" value="Unassembled WGS sequence"/>
</dbReference>
<evidence type="ECO:0000256" key="6">
    <source>
        <dbReference type="SAM" id="Phobius"/>
    </source>
</evidence>
<dbReference type="Pfam" id="PF04024">
    <property type="entry name" value="PspC"/>
    <property type="match status" value="1"/>
</dbReference>
<dbReference type="InterPro" id="IPR007168">
    <property type="entry name" value="Phageshock_PspC_N"/>
</dbReference>
<sequence length="75" mass="8221">MKKRLTKSQNKIVSGVLGGIANYFDWDPAIVRIVGAAIIIFSGFFPGLILYIVAAIVMPDADSRDNTMDGSFRKE</sequence>
<dbReference type="GO" id="GO:0005886">
    <property type="term" value="C:plasma membrane"/>
    <property type="evidence" value="ECO:0007669"/>
    <property type="project" value="UniProtKB-SubCell"/>
</dbReference>
<reference evidence="8 9" key="1">
    <citation type="submission" date="2018-12" db="EMBL/GenBank/DDBJ databases">
        <authorList>
            <person name="Meng J."/>
        </authorList>
    </citation>
    <scope>NUCLEOTIDE SEQUENCE [LARGE SCALE GENOMIC DNA]</scope>
    <source>
        <strain evidence="8 9">HT111-2</strain>
    </source>
</reference>
<feature type="domain" description="Phage shock protein PspC N-terminal" evidence="7">
    <location>
        <begin position="3"/>
        <end position="60"/>
    </location>
</feature>
<keyword evidence="2" id="KW-1003">Cell membrane</keyword>
<organism evidence="8 9">
    <name type="scientific">Lactobacillus xujianguonis</name>
    <dbReference type="NCBI Taxonomy" id="2495899"/>
    <lineage>
        <taxon>Bacteria</taxon>
        <taxon>Bacillati</taxon>
        <taxon>Bacillota</taxon>
        <taxon>Bacilli</taxon>
        <taxon>Lactobacillales</taxon>
        <taxon>Lactobacillaceae</taxon>
        <taxon>Lactobacillus</taxon>
    </lineage>
</organism>
<gene>
    <name evidence="8" type="ORF">EJK17_06845</name>
</gene>
<evidence type="ECO:0000313" key="8">
    <source>
        <dbReference type="EMBL" id="RVU70599.1"/>
    </source>
</evidence>
<accession>A0A437SUI4</accession>
<keyword evidence="3 6" id="KW-0812">Transmembrane</keyword>
<dbReference type="PANTHER" id="PTHR33885">
    <property type="entry name" value="PHAGE SHOCK PROTEIN C"/>
    <property type="match status" value="1"/>
</dbReference>
<proteinExistence type="predicted"/>
<evidence type="ECO:0000256" key="5">
    <source>
        <dbReference type="ARBA" id="ARBA00023136"/>
    </source>
</evidence>
<evidence type="ECO:0000256" key="4">
    <source>
        <dbReference type="ARBA" id="ARBA00022989"/>
    </source>
</evidence>
<dbReference type="EMBL" id="RXIA01000016">
    <property type="protein sequence ID" value="RVU70599.1"/>
    <property type="molecule type" value="Genomic_DNA"/>
</dbReference>
<evidence type="ECO:0000256" key="1">
    <source>
        <dbReference type="ARBA" id="ARBA00004162"/>
    </source>
</evidence>